<dbReference type="Gene3D" id="1.20.58.2220">
    <property type="entry name" value="Formin, FH2 domain"/>
    <property type="match status" value="1"/>
</dbReference>
<comment type="caution">
    <text evidence="7">The sequence shown here is derived from an EMBL/GenBank/DDBJ whole genome shotgun (WGS) entry which is preliminary data.</text>
</comment>
<evidence type="ECO:0000256" key="3">
    <source>
        <dbReference type="SAM" id="Coils"/>
    </source>
</evidence>
<dbReference type="GO" id="GO:0051015">
    <property type="term" value="F:actin filament binding"/>
    <property type="evidence" value="ECO:0007669"/>
    <property type="project" value="InterPro"/>
</dbReference>
<evidence type="ECO:0000256" key="5">
    <source>
        <dbReference type="SAM" id="Phobius"/>
    </source>
</evidence>
<keyword evidence="5" id="KW-0812">Transmembrane</keyword>
<evidence type="ECO:0000256" key="4">
    <source>
        <dbReference type="SAM" id="MobiDB-lite"/>
    </source>
</evidence>
<evidence type="ECO:0000313" key="8">
    <source>
        <dbReference type="Proteomes" id="UP000245207"/>
    </source>
</evidence>
<protein>
    <recommendedName>
        <fullName evidence="2">Formin-like protein</fullName>
    </recommendedName>
</protein>
<keyword evidence="8" id="KW-1185">Reference proteome</keyword>
<dbReference type="SUPFAM" id="SSF101447">
    <property type="entry name" value="Formin homology 2 domain (FH2 domain)"/>
    <property type="match status" value="1"/>
</dbReference>
<proteinExistence type="inferred from homology"/>
<reference evidence="7 8" key="1">
    <citation type="journal article" date="2018" name="Mol. Plant">
        <title>The genome of Artemisia annua provides insight into the evolution of Asteraceae family and artemisinin biosynthesis.</title>
        <authorList>
            <person name="Shen Q."/>
            <person name="Zhang L."/>
            <person name="Liao Z."/>
            <person name="Wang S."/>
            <person name="Yan T."/>
            <person name="Shi P."/>
            <person name="Liu M."/>
            <person name="Fu X."/>
            <person name="Pan Q."/>
            <person name="Wang Y."/>
            <person name="Lv Z."/>
            <person name="Lu X."/>
            <person name="Zhang F."/>
            <person name="Jiang W."/>
            <person name="Ma Y."/>
            <person name="Chen M."/>
            <person name="Hao X."/>
            <person name="Li L."/>
            <person name="Tang Y."/>
            <person name="Lv G."/>
            <person name="Zhou Y."/>
            <person name="Sun X."/>
            <person name="Brodelius P.E."/>
            <person name="Rose J.K.C."/>
            <person name="Tang K."/>
        </authorList>
    </citation>
    <scope>NUCLEOTIDE SEQUENCE [LARGE SCALE GENOMIC DNA]</scope>
    <source>
        <strain evidence="8">cv. Huhao1</strain>
        <tissue evidence="7">Leaf</tissue>
    </source>
</reference>
<dbReference type="PROSITE" id="PS51444">
    <property type="entry name" value="FH2"/>
    <property type="match status" value="1"/>
</dbReference>
<feature type="domain" description="FH2" evidence="6">
    <location>
        <begin position="225"/>
        <end position="658"/>
    </location>
</feature>
<keyword evidence="5" id="KW-1133">Transmembrane helix</keyword>
<feature type="coiled-coil region" evidence="3">
    <location>
        <begin position="395"/>
        <end position="422"/>
    </location>
</feature>
<feature type="region of interest" description="Disordered" evidence="4">
    <location>
        <begin position="177"/>
        <end position="228"/>
    </location>
</feature>
<dbReference type="PANTHER" id="PTHR23213">
    <property type="entry name" value="FORMIN-RELATED"/>
    <property type="match status" value="1"/>
</dbReference>
<dbReference type="InterPro" id="IPR015425">
    <property type="entry name" value="FH2_Formin"/>
</dbReference>
<sequence>MCGYVASSLVLAGLLFLVVFMLKRQRSKTKTTNLYADDGINNIKNNPGLQKNDDFERVGGIKGVIVDEQGLDVFYWKELQDYPTFEKQILKVKLQDYPTFEKQTLKVKLQDYPTFEKQILKAYENESRKSKVDIPIQEAPFLRGKSSNSHVWPVSDYKRSQSENLSDSLSVVNPLKPAKDQETTESQQPIQSPPPPAVPLSNAAVTAPPPPPPPVVVERKGRAPPPPPPPYVVRLKPLHWDKVNANVEHSMVWHKLQNGSFRVDDDLMESLFGTMTLDKKMPQVARNSPSPKAQMKSGPSRIFLLDTRKSQNIAIVVKSLAISSSKIIDFLHKGKGLDTETLEKLNRISPSKEDEQIILDFEGDVTRLADAESFLYHILKAIPSAFTRVNVMLFKSNYRSEVAEVKKSLQTLEMACKELKTRGLFVKLLEAILKAGNRMNVGTSRGNAQAFNLNSLLKLSDVKSSDGKTTLLHFVVEEVVRAEGKRCNINRNHSKSTRTSGLNSVTVTEDYYIKLGLPVVGGVSSEFINVKKAAGIDYDVFSKSCSGLSGHLAEITKSIKEFGEDERGGFVGEMTAFLEGAEKEIGMLREEEGKIMGLVKITNEYYQAGTSKDVGAKQFQLFGIIRGFLEMVDKACVDIAIKMQKRRTGGGSPDAVFQMSKSPDRPSVRNVYLCESCRLVVPVLEASCFN</sequence>
<dbReference type="Proteomes" id="UP000245207">
    <property type="component" value="Unassembled WGS sequence"/>
</dbReference>
<dbReference type="PANTHER" id="PTHR23213:SF354">
    <property type="entry name" value="FORMIN-LIKE PROTEIN 4"/>
    <property type="match status" value="1"/>
</dbReference>
<dbReference type="GO" id="GO:0045010">
    <property type="term" value="P:actin nucleation"/>
    <property type="evidence" value="ECO:0007669"/>
    <property type="project" value="InterPro"/>
</dbReference>
<dbReference type="Pfam" id="PF02181">
    <property type="entry name" value="FH2"/>
    <property type="match status" value="1"/>
</dbReference>
<keyword evidence="5" id="KW-0472">Membrane</keyword>
<accession>A0A2U1MM92</accession>
<evidence type="ECO:0000313" key="7">
    <source>
        <dbReference type="EMBL" id="PWA62378.1"/>
    </source>
</evidence>
<evidence type="ECO:0000256" key="1">
    <source>
        <dbReference type="ARBA" id="ARBA00025793"/>
    </source>
</evidence>
<name>A0A2U1MM92_ARTAN</name>
<dbReference type="SMART" id="SM00498">
    <property type="entry name" value="FH2"/>
    <property type="match status" value="1"/>
</dbReference>
<gene>
    <name evidence="7" type="ORF">CTI12_AA363320</name>
</gene>
<feature type="transmembrane region" description="Helical" evidence="5">
    <location>
        <begin position="6"/>
        <end position="22"/>
    </location>
</feature>
<dbReference type="STRING" id="35608.A0A2U1MM92"/>
<evidence type="ECO:0000259" key="6">
    <source>
        <dbReference type="PROSITE" id="PS51444"/>
    </source>
</evidence>
<organism evidence="7 8">
    <name type="scientific">Artemisia annua</name>
    <name type="common">Sweet wormwood</name>
    <dbReference type="NCBI Taxonomy" id="35608"/>
    <lineage>
        <taxon>Eukaryota</taxon>
        <taxon>Viridiplantae</taxon>
        <taxon>Streptophyta</taxon>
        <taxon>Embryophyta</taxon>
        <taxon>Tracheophyta</taxon>
        <taxon>Spermatophyta</taxon>
        <taxon>Magnoliopsida</taxon>
        <taxon>eudicotyledons</taxon>
        <taxon>Gunneridae</taxon>
        <taxon>Pentapetalae</taxon>
        <taxon>asterids</taxon>
        <taxon>campanulids</taxon>
        <taxon>Asterales</taxon>
        <taxon>Asteraceae</taxon>
        <taxon>Asteroideae</taxon>
        <taxon>Anthemideae</taxon>
        <taxon>Artemisiinae</taxon>
        <taxon>Artemisia</taxon>
    </lineage>
</organism>
<dbReference type="EMBL" id="PKPP01004883">
    <property type="protein sequence ID" value="PWA62378.1"/>
    <property type="molecule type" value="Genomic_DNA"/>
</dbReference>
<comment type="similarity">
    <text evidence="1">Belongs to the formin-like family. Class-I subfamily.</text>
</comment>
<dbReference type="InterPro" id="IPR027643">
    <property type="entry name" value="Formin-like_plant"/>
</dbReference>
<evidence type="ECO:0000256" key="2">
    <source>
        <dbReference type="RuleBase" id="RU361260"/>
    </source>
</evidence>
<dbReference type="AlphaFoldDB" id="A0A2U1MM92"/>
<dbReference type="InterPro" id="IPR042201">
    <property type="entry name" value="FH2_Formin_sf"/>
</dbReference>
<keyword evidence="3" id="KW-0175">Coiled coil</keyword>
<dbReference type="OrthoDB" id="1668162at2759"/>